<evidence type="ECO:0000259" key="2">
    <source>
        <dbReference type="Pfam" id="PF22725"/>
    </source>
</evidence>
<feature type="domain" description="GFO/IDH/MocA-like oxidoreductase" evidence="2">
    <location>
        <begin position="131"/>
        <end position="248"/>
    </location>
</feature>
<evidence type="ECO:0000259" key="1">
    <source>
        <dbReference type="Pfam" id="PF01408"/>
    </source>
</evidence>
<organism evidence="3 4">
    <name type="scientific">Cohnella rhizosphaerae</name>
    <dbReference type="NCBI Taxonomy" id="1457232"/>
    <lineage>
        <taxon>Bacteria</taxon>
        <taxon>Bacillati</taxon>
        <taxon>Bacillota</taxon>
        <taxon>Bacilli</taxon>
        <taxon>Bacillales</taxon>
        <taxon>Paenibacillaceae</taxon>
        <taxon>Cohnella</taxon>
    </lineage>
</organism>
<dbReference type="InterPro" id="IPR055170">
    <property type="entry name" value="GFO_IDH_MocA-like_dom"/>
</dbReference>
<protein>
    <submittedName>
        <fullName evidence="3">Gfo/Idh/MocA family oxidoreductase</fullName>
    </submittedName>
</protein>
<dbReference type="SUPFAM" id="SSF55347">
    <property type="entry name" value="Glyceraldehyde-3-phosphate dehydrogenase-like, C-terminal domain"/>
    <property type="match status" value="1"/>
</dbReference>
<comment type="caution">
    <text evidence="3">The sequence shown here is derived from an EMBL/GenBank/DDBJ whole genome shotgun (WGS) entry which is preliminary data.</text>
</comment>
<proteinExistence type="predicted"/>
<dbReference type="Pfam" id="PF01408">
    <property type="entry name" value="GFO_IDH_MocA"/>
    <property type="match status" value="1"/>
</dbReference>
<dbReference type="AlphaFoldDB" id="A0A9X4L427"/>
<gene>
    <name evidence="3" type="ORF">OMP40_31955</name>
</gene>
<dbReference type="InterPro" id="IPR051450">
    <property type="entry name" value="Gfo/Idh/MocA_Oxidoreductases"/>
</dbReference>
<accession>A0A9X4L427</accession>
<dbReference type="RefSeq" id="WP_277537282.1">
    <property type="nucleotide sequence ID" value="NZ_JAPDIA010000008.1"/>
</dbReference>
<feature type="domain" description="Gfo/Idh/MocA-like oxidoreductase N-terminal" evidence="1">
    <location>
        <begin position="5"/>
        <end position="123"/>
    </location>
</feature>
<dbReference type="PANTHER" id="PTHR43377">
    <property type="entry name" value="BILIVERDIN REDUCTASE A"/>
    <property type="match status" value="1"/>
</dbReference>
<keyword evidence="4" id="KW-1185">Reference proteome</keyword>
<dbReference type="InterPro" id="IPR036291">
    <property type="entry name" value="NAD(P)-bd_dom_sf"/>
</dbReference>
<dbReference type="Pfam" id="PF22725">
    <property type="entry name" value="GFO_IDH_MocA_C3"/>
    <property type="match status" value="1"/>
</dbReference>
<sequence length="338" mass="37287">MKELKLGMIGLGRFAELHAGIWSKMPGVKVTAICDRDAARFPRFKAWFPDAACYTDWRELLDRQAFDAVDVLTPEHLHDEPAIAALRAGVHVFAEKPIAHRPEAAERMIEAAESGGKVLMIGHVLRFDPRYAAVKDRLAANPFGRIRTIYAKRNNGSVFFPIYNRVHPAYILGIHDIDLMHWYMDDEVEEVYALRSSAEPGGPPDASWAMLTFRKGGIGILENNWLLPGGAPAPADVRMEISAERGAVMIVDPEPGVYYSDDSRTDVHGYFNDHVLHGARGGSLAAELGHFAECARAGAPSEILKPRDALRALRVAACVERSAAEGRVVRLSERAEAQ</sequence>
<dbReference type="GO" id="GO:0000166">
    <property type="term" value="F:nucleotide binding"/>
    <property type="evidence" value="ECO:0007669"/>
    <property type="project" value="InterPro"/>
</dbReference>
<evidence type="ECO:0000313" key="3">
    <source>
        <dbReference type="EMBL" id="MDG0813384.1"/>
    </source>
</evidence>
<reference evidence="3" key="1">
    <citation type="submission" date="2022-10" db="EMBL/GenBank/DDBJ databases">
        <title>Comparative genomic analysis of Cohnella hashimotonis sp. nov., isolated from the International Space Station.</title>
        <authorList>
            <person name="Simpson A."/>
            <person name="Venkateswaran K."/>
        </authorList>
    </citation>
    <scope>NUCLEOTIDE SEQUENCE</scope>
    <source>
        <strain evidence="3">DSM 28161</strain>
    </source>
</reference>
<dbReference type="EMBL" id="JAPDIA010000008">
    <property type="protein sequence ID" value="MDG0813384.1"/>
    <property type="molecule type" value="Genomic_DNA"/>
</dbReference>
<dbReference type="Gene3D" id="3.30.360.10">
    <property type="entry name" value="Dihydrodipicolinate Reductase, domain 2"/>
    <property type="match status" value="1"/>
</dbReference>
<dbReference type="Gene3D" id="3.40.50.720">
    <property type="entry name" value="NAD(P)-binding Rossmann-like Domain"/>
    <property type="match status" value="1"/>
</dbReference>
<dbReference type="InterPro" id="IPR000683">
    <property type="entry name" value="Gfo/Idh/MocA-like_OxRdtase_N"/>
</dbReference>
<evidence type="ECO:0000313" key="4">
    <source>
        <dbReference type="Proteomes" id="UP001153404"/>
    </source>
</evidence>
<dbReference type="SUPFAM" id="SSF51735">
    <property type="entry name" value="NAD(P)-binding Rossmann-fold domains"/>
    <property type="match status" value="1"/>
</dbReference>
<dbReference type="PANTHER" id="PTHR43377:SF1">
    <property type="entry name" value="BILIVERDIN REDUCTASE A"/>
    <property type="match status" value="1"/>
</dbReference>
<dbReference type="Proteomes" id="UP001153404">
    <property type="component" value="Unassembled WGS sequence"/>
</dbReference>
<name>A0A9X4L427_9BACL</name>